<gene>
    <name evidence="2" type="ORF">DFR24_2168</name>
</gene>
<dbReference type="EMBL" id="SOBT01000008">
    <property type="protein sequence ID" value="TDU32764.1"/>
    <property type="molecule type" value="Genomic_DNA"/>
</dbReference>
<comment type="caution">
    <text evidence="2">The sequence shown here is derived from an EMBL/GenBank/DDBJ whole genome shotgun (WGS) entry which is preliminary data.</text>
</comment>
<keyword evidence="3" id="KW-1185">Reference proteome</keyword>
<dbReference type="AlphaFoldDB" id="A0A4R7PEY8"/>
<dbReference type="OrthoDB" id="7059736at2"/>
<dbReference type="RefSeq" id="WP_133881244.1">
    <property type="nucleotide sequence ID" value="NZ_MWIN01000001.1"/>
</dbReference>
<evidence type="ECO:0000313" key="2">
    <source>
        <dbReference type="EMBL" id="TDU32764.1"/>
    </source>
</evidence>
<keyword evidence="1" id="KW-0732">Signal</keyword>
<feature type="chain" id="PRO_5030099627" evidence="1">
    <location>
        <begin position="26"/>
        <end position="324"/>
    </location>
</feature>
<proteinExistence type="predicted"/>
<protein>
    <submittedName>
        <fullName evidence="2">Uncharacterized protein DUF3187</fullName>
    </submittedName>
</protein>
<reference evidence="2 3" key="1">
    <citation type="submission" date="2019-03" db="EMBL/GenBank/DDBJ databases">
        <title>Genomic Encyclopedia of Type Strains, Phase IV (KMG-IV): sequencing the most valuable type-strain genomes for metagenomic binning, comparative biology and taxonomic classification.</title>
        <authorList>
            <person name="Goeker M."/>
        </authorList>
    </citation>
    <scope>NUCLEOTIDE SEQUENCE [LARGE SCALE GENOMIC DNA]</scope>
    <source>
        <strain evidence="2 3">DSM 26377</strain>
    </source>
</reference>
<name>A0A4R7PEY8_9GAMM</name>
<dbReference type="InterPro" id="IPR021523">
    <property type="entry name" value="DUF3187"/>
</dbReference>
<sequence>MTSSSSRVALSCLALASLCPAIAGAQGLGTTNQSTLARNFALPVVGQTAPVSQGRWTASIDLTSEFVDKDEGGESIRLDGETARFGLRFEQSLGERADWNIEVPLLHTGGGFLDGPIEGWHDVFGLPQGGREESAQDRYRYRYVRDGQALLDAESGGTNLGDVQVGAGMRLFGATMLRGMIKLPTGDEDELAGGNLGAALWADVPLPFEAGSRLGGFASAGLSVNDKSDVLEHQQNTVIPFGALGFDLRLLPSLQALVQLYAHGPLYDDSDVNALENAGLQLSIGGRWCAEGKAPCAELSFQEDPIVASSPDFSLRFALVLPAF</sequence>
<organism evidence="2 3">
    <name type="scientific">Panacagrimonas perspica</name>
    <dbReference type="NCBI Taxonomy" id="381431"/>
    <lineage>
        <taxon>Bacteria</taxon>
        <taxon>Pseudomonadati</taxon>
        <taxon>Pseudomonadota</taxon>
        <taxon>Gammaproteobacteria</taxon>
        <taxon>Nevskiales</taxon>
        <taxon>Nevskiaceae</taxon>
        <taxon>Panacagrimonas</taxon>
    </lineage>
</organism>
<feature type="signal peptide" evidence="1">
    <location>
        <begin position="1"/>
        <end position="25"/>
    </location>
</feature>
<dbReference type="Pfam" id="PF11383">
    <property type="entry name" value="DUF3187"/>
    <property type="match status" value="1"/>
</dbReference>
<evidence type="ECO:0000313" key="3">
    <source>
        <dbReference type="Proteomes" id="UP000295341"/>
    </source>
</evidence>
<accession>A0A4R7PEY8</accession>
<dbReference type="Proteomes" id="UP000295341">
    <property type="component" value="Unassembled WGS sequence"/>
</dbReference>
<evidence type="ECO:0000256" key="1">
    <source>
        <dbReference type="SAM" id="SignalP"/>
    </source>
</evidence>